<sequence length="75" mass="8609">MLTRRRSFLKYLVLIPTLWILTTLTLSFRSNSSSLPQSNNDIPINVVNQIVSAPSFVDRIRNALPFINQNPDNEH</sequence>
<reference evidence="6" key="1">
    <citation type="submission" date="2021-02" db="EMBL/GenBank/DDBJ databases">
        <authorList>
            <person name="Nowell W R."/>
        </authorList>
    </citation>
    <scope>NUCLEOTIDE SEQUENCE</scope>
</reference>
<evidence type="ECO:0000313" key="2">
    <source>
        <dbReference type="EMBL" id="CAF4818886.1"/>
    </source>
</evidence>
<accession>A0A8S3H0Y5</accession>
<dbReference type="EMBL" id="CAJOBH010231118">
    <property type="protein sequence ID" value="CAF5071988.1"/>
    <property type="molecule type" value="Genomic_DNA"/>
</dbReference>
<evidence type="ECO:0000313" key="4">
    <source>
        <dbReference type="EMBL" id="CAF4921785.1"/>
    </source>
</evidence>
<name>A0A8S3H0Y5_9BILA</name>
<gene>
    <name evidence="1" type="ORF">BYL167_LOCUS34068</name>
    <name evidence="5" type="ORF">BYL167_LOCUS60720</name>
    <name evidence="3" type="ORF">GIL414_LOCUS52244</name>
    <name evidence="4" type="ORF">GIL414_LOCUS52851</name>
    <name evidence="2" type="ORF">SMN809_LOCUS47949</name>
    <name evidence="6" type="ORF">SMN809_LOCUS67456</name>
</gene>
<feature type="non-terminal residue" evidence="6">
    <location>
        <position position="75"/>
    </location>
</feature>
<dbReference type="EMBL" id="CAJOBJ010182013">
    <property type="protein sequence ID" value="CAF4921785.1"/>
    <property type="molecule type" value="Genomic_DNA"/>
</dbReference>
<evidence type="ECO:0000313" key="5">
    <source>
        <dbReference type="EMBL" id="CAF5071988.1"/>
    </source>
</evidence>
<dbReference type="EMBL" id="CAJOBJ010178508">
    <property type="protein sequence ID" value="CAF4909458.1"/>
    <property type="molecule type" value="Genomic_DNA"/>
</dbReference>
<proteinExistence type="predicted"/>
<dbReference type="Proteomes" id="UP000676336">
    <property type="component" value="Unassembled WGS sequence"/>
</dbReference>
<protein>
    <submittedName>
        <fullName evidence="6">Uncharacterized protein</fullName>
    </submittedName>
</protein>
<dbReference type="EMBL" id="CAJOBI010315412">
    <property type="protein sequence ID" value="CAF5176022.1"/>
    <property type="molecule type" value="Genomic_DNA"/>
</dbReference>
<dbReference type="Proteomes" id="UP000681967">
    <property type="component" value="Unassembled WGS sequence"/>
</dbReference>
<dbReference type="EMBL" id="CAJOBI010152952">
    <property type="protein sequence ID" value="CAF4818886.1"/>
    <property type="molecule type" value="Genomic_DNA"/>
</dbReference>
<evidence type="ECO:0000313" key="1">
    <source>
        <dbReference type="EMBL" id="CAF4458063.1"/>
    </source>
</evidence>
<organism evidence="6 7">
    <name type="scientific">Rotaria magnacalcarata</name>
    <dbReference type="NCBI Taxonomy" id="392030"/>
    <lineage>
        <taxon>Eukaryota</taxon>
        <taxon>Metazoa</taxon>
        <taxon>Spiralia</taxon>
        <taxon>Gnathifera</taxon>
        <taxon>Rotifera</taxon>
        <taxon>Eurotatoria</taxon>
        <taxon>Bdelloidea</taxon>
        <taxon>Philodinida</taxon>
        <taxon>Philodinidae</taxon>
        <taxon>Rotaria</taxon>
    </lineage>
</organism>
<comment type="caution">
    <text evidence="6">The sequence shown here is derived from an EMBL/GenBank/DDBJ whole genome shotgun (WGS) entry which is preliminary data.</text>
</comment>
<evidence type="ECO:0000313" key="3">
    <source>
        <dbReference type="EMBL" id="CAF4909458.1"/>
    </source>
</evidence>
<dbReference type="Proteomes" id="UP000681720">
    <property type="component" value="Unassembled WGS sequence"/>
</dbReference>
<evidence type="ECO:0000313" key="7">
    <source>
        <dbReference type="Proteomes" id="UP000676336"/>
    </source>
</evidence>
<evidence type="ECO:0000313" key="6">
    <source>
        <dbReference type="EMBL" id="CAF5176022.1"/>
    </source>
</evidence>
<dbReference type="AlphaFoldDB" id="A0A8S3H0Y5"/>
<dbReference type="EMBL" id="CAJOBH010068043">
    <property type="protein sequence ID" value="CAF4458063.1"/>
    <property type="molecule type" value="Genomic_DNA"/>
</dbReference>